<organism evidence="1 2">
    <name type="scientific">Blautia intestinihominis</name>
    <dbReference type="NCBI Taxonomy" id="3133152"/>
    <lineage>
        <taxon>Bacteria</taxon>
        <taxon>Bacillati</taxon>
        <taxon>Bacillota</taxon>
        <taxon>Clostridia</taxon>
        <taxon>Lachnospirales</taxon>
        <taxon>Lachnospiraceae</taxon>
        <taxon>Blautia</taxon>
    </lineage>
</organism>
<proteinExistence type="predicted"/>
<dbReference type="EMBL" id="JBBMEI010000044">
    <property type="protein sequence ID" value="MEQ2359239.1"/>
    <property type="molecule type" value="Genomic_DNA"/>
</dbReference>
<gene>
    <name evidence="1" type="ORF">WMO75_13060</name>
</gene>
<evidence type="ECO:0000313" key="1">
    <source>
        <dbReference type="EMBL" id="MEQ2359239.1"/>
    </source>
</evidence>
<reference evidence="1 2" key="1">
    <citation type="submission" date="2024-03" db="EMBL/GenBank/DDBJ databases">
        <title>Human intestinal bacterial collection.</title>
        <authorList>
            <person name="Pauvert C."/>
            <person name="Hitch T.C.A."/>
            <person name="Clavel T."/>
        </authorList>
    </citation>
    <scope>NUCLEOTIDE SEQUENCE [LARGE SCALE GENOMIC DNA]</scope>
    <source>
        <strain evidence="1 2">CLA-AA-H95</strain>
    </source>
</reference>
<protein>
    <submittedName>
        <fullName evidence="1">Uncharacterized protein</fullName>
    </submittedName>
</protein>
<keyword evidence="2" id="KW-1185">Reference proteome</keyword>
<comment type="caution">
    <text evidence="1">The sequence shown here is derived from an EMBL/GenBank/DDBJ whole genome shotgun (WGS) entry which is preliminary data.</text>
</comment>
<dbReference type="RefSeq" id="WP_173906123.1">
    <property type="nucleotide sequence ID" value="NZ_JBBMEI010000044.1"/>
</dbReference>
<accession>A0ABV1AM30</accession>
<evidence type="ECO:0000313" key="2">
    <source>
        <dbReference type="Proteomes" id="UP001446032"/>
    </source>
</evidence>
<name>A0ABV1AM30_9FIRM</name>
<sequence length="277" mass="32322">MGKALFSKTKIQKNSNSIIQNGSSNVVVVQTGVPNVPKFDDSHKIDWSIRKIKEMREICPRRFGVKDSLERAVRIDNYLERILFCSSKENVSPTLRLYGHFSPFSTIKGQMNHSDLDKLELSEKRRMLEWAQNGYPVKVIISLQPSLICEMSYNLEQYDERCADLGRSLKSLEDYKNVQFVVDDVCELDSLYIFDTLFYCASRNDDLDKVSATYVSTDFVPDLAFVKNKIRTFDKRFEMLKEQNKYLIKGMELTGERQYIHNVSQIRKENYLEEDDL</sequence>
<dbReference type="Proteomes" id="UP001446032">
    <property type="component" value="Unassembled WGS sequence"/>
</dbReference>